<protein>
    <recommendedName>
        <fullName evidence="2">aminodeoxychorismate synthase</fullName>
        <ecNumber evidence="2">2.6.1.85</ecNumber>
    </recommendedName>
</protein>
<dbReference type="InterPro" id="IPR015890">
    <property type="entry name" value="Chorismate_C"/>
</dbReference>
<dbReference type="EC" id="2.6.1.85" evidence="2"/>
<feature type="domain" description="Chorismate-utilising enzyme C-terminal" evidence="7">
    <location>
        <begin position="514"/>
        <end position="773"/>
    </location>
</feature>
<dbReference type="RefSeq" id="WP_158040709.1">
    <property type="nucleotide sequence ID" value="NZ_JACCFV010000001.1"/>
</dbReference>
<feature type="domain" description="Glutamine amidotransferase" evidence="6">
    <location>
        <begin position="3"/>
        <end position="202"/>
    </location>
</feature>
<reference evidence="8 9" key="1">
    <citation type="submission" date="2019-09" db="EMBL/GenBank/DDBJ databases">
        <title>Phylogeny of genus Pseudoclavibacter and closely related genus.</title>
        <authorList>
            <person name="Li Y."/>
        </authorList>
    </citation>
    <scope>NUCLEOTIDE SEQUENCE [LARGE SCALE GENOMIC DNA]</scope>
    <source>
        <strain evidence="8 9">DSM 23821</strain>
    </source>
</reference>
<evidence type="ECO:0000256" key="2">
    <source>
        <dbReference type="ARBA" id="ARBA00013139"/>
    </source>
</evidence>
<evidence type="ECO:0000259" key="6">
    <source>
        <dbReference type="Pfam" id="PF00117"/>
    </source>
</evidence>
<dbReference type="Gene3D" id="3.40.50.880">
    <property type="match status" value="1"/>
</dbReference>
<dbReference type="InterPro" id="IPR029062">
    <property type="entry name" value="Class_I_gatase-like"/>
</dbReference>
<dbReference type="PANTHER" id="PTHR11236">
    <property type="entry name" value="AMINOBENZOATE/ANTHRANILATE SYNTHASE"/>
    <property type="match status" value="1"/>
</dbReference>
<dbReference type="InterPro" id="IPR006221">
    <property type="entry name" value="TrpG/PapA_dom"/>
</dbReference>
<dbReference type="EMBL" id="WBJZ01000011">
    <property type="protein sequence ID" value="KAB1656695.1"/>
    <property type="molecule type" value="Genomic_DNA"/>
</dbReference>
<comment type="caution">
    <text evidence="8">The sequence shown here is derived from an EMBL/GenBank/DDBJ whole genome shotgun (WGS) entry which is preliminary data.</text>
</comment>
<keyword evidence="4" id="KW-0315">Glutamine amidotransferase</keyword>
<dbReference type="SUPFAM" id="SSF52317">
    <property type="entry name" value="Class I glutamine amidotransferase-like"/>
    <property type="match status" value="1"/>
</dbReference>
<dbReference type="Gene3D" id="3.60.120.10">
    <property type="entry name" value="Anthranilate synthase"/>
    <property type="match status" value="1"/>
</dbReference>
<dbReference type="SUPFAM" id="SSF56322">
    <property type="entry name" value="ADC synthase"/>
    <property type="match status" value="1"/>
</dbReference>
<evidence type="ECO:0000313" key="8">
    <source>
        <dbReference type="EMBL" id="KAB1656695.1"/>
    </source>
</evidence>
<dbReference type="AlphaFoldDB" id="A0A7J5BR00"/>
<organism evidence="8 9">
    <name type="scientific">Pseudoclavibacter chungangensis</name>
    <dbReference type="NCBI Taxonomy" id="587635"/>
    <lineage>
        <taxon>Bacteria</taxon>
        <taxon>Bacillati</taxon>
        <taxon>Actinomycetota</taxon>
        <taxon>Actinomycetes</taxon>
        <taxon>Micrococcales</taxon>
        <taxon>Microbacteriaceae</taxon>
        <taxon>Pseudoclavibacter</taxon>
    </lineage>
</organism>
<keyword evidence="3" id="KW-0808">Transferase</keyword>
<dbReference type="PRINTS" id="PR00096">
    <property type="entry name" value="GATASE"/>
</dbReference>
<evidence type="ECO:0000259" key="7">
    <source>
        <dbReference type="Pfam" id="PF00425"/>
    </source>
</evidence>
<evidence type="ECO:0000256" key="4">
    <source>
        <dbReference type="ARBA" id="ARBA00022962"/>
    </source>
</evidence>
<feature type="region of interest" description="Disordered" evidence="5">
    <location>
        <begin position="212"/>
        <end position="233"/>
    </location>
</feature>
<dbReference type="OrthoDB" id="3518032at2"/>
<proteinExistence type="inferred from homology"/>
<dbReference type="InterPro" id="IPR019999">
    <property type="entry name" value="Anth_synth_I-like"/>
</dbReference>
<name>A0A7J5BR00_9MICO</name>
<dbReference type="NCBIfam" id="TIGR00566">
    <property type="entry name" value="trpG_papA"/>
    <property type="match status" value="1"/>
</dbReference>
<dbReference type="CDD" id="cd01743">
    <property type="entry name" value="GATase1_Anthranilate_Synthase"/>
    <property type="match status" value="1"/>
</dbReference>
<dbReference type="PROSITE" id="PS51273">
    <property type="entry name" value="GATASE_TYPE_1"/>
    <property type="match status" value="1"/>
</dbReference>
<evidence type="ECO:0000256" key="1">
    <source>
        <dbReference type="ARBA" id="ARBA00005970"/>
    </source>
</evidence>
<dbReference type="Pfam" id="PF00425">
    <property type="entry name" value="Chorismate_bind"/>
    <property type="match status" value="1"/>
</dbReference>
<dbReference type="PANTHER" id="PTHR11236:SF18">
    <property type="entry name" value="AMINODEOXYCHORISMATE SYNTHASE"/>
    <property type="match status" value="1"/>
</dbReference>
<dbReference type="GO" id="GO:0005737">
    <property type="term" value="C:cytoplasm"/>
    <property type="evidence" value="ECO:0007669"/>
    <property type="project" value="TreeGrafter"/>
</dbReference>
<feature type="region of interest" description="Disordered" evidence="5">
    <location>
        <begin position="482"/>
        <end position="505"/>
    </location>
</feature>
<gene>
    <name evidence="8" type="ORF">F8O01_09920</name>
</gene>
<dbReference type="GO" id="GO:0000162">
    <property type="term" value="P:L-tryptophan biosynthetic process"/>
    <property type="evidence" value="ECO:0007669"/>
    <property type="project" value="TreeGrafter"/>
</dbReference>
<evidence type="ECO:0000313" key="9">
    <source>
        <dbReference type="Proteomes" id="UP000467240"/>
    </source>
</evidence>
<dbReference type="PRINTS" id="PR00097">
    <property type="entry name" value="ANTSNTHASEII"/>
</dbReference>
<dbReference type="GO" id="GO:0046820">
    <property type="term" value="F:4-amino-4-deoxychorismate synthase activity"/>
    <property type="evidence" value="ECO:0007669"/>
    <property type="project" value="UniProtKB-EC"/>
</dbReference>
<dbReference type="InterPro" id="IPR017926">
    <property type="entry name" value="GATASE"/>
</dbReference>
<dbReference type="Proteomes" id="UP000467240">
    <property type="component" value="Unassembled WGS sequence"/>
</dbReference>
<accession>A0A7J5BR00</accession>
<sequence>MILVLDNHDSYTYNLVQALRAHTAHEVRVVSSSDADEAVALVRSGAAVALVVSPGPGHPAKPADFAGADAVLAAAMERGELPILGVCLGHQGLARRLGFVVEAAPRPRHGWRSPVRHTADAIFAGIPQGTLATRYHSLAMRPGGGTVAVPGERIGPIRVTAVSEDDVVQGFDVPGHPWFGVQFHPESIASEHGPLLLQNFLRIVEDAAGSARSSLDPGGVRTSSAGVGGNTGATRLVPGAPRVAAEAGSYAISWHADPDRTVAFIESHVLHRGAGSFRFDVPDADGRTPRWTVLGDAVDLLERGEAHVLRYRPDRVSIDTYTPTGTDREVEVRRREEGCADPLTDLEHRLGRCDVGAVPAEVSDPPVGSRSPDAEPRGTPHDHVAVSSPSAGEEPVELPFRGGYIGALGYEAGVRAMGLDPARGTQPEAVFVRPVRYVVVEPARRLVTLVVHDADAALAEATCREEAGRIAGSRTALGARSATAGAAHADGTDRVAATRPRRTSPVAGRWRHDRAAYLERIAACRLALEAGDSYELCLTNRFDVDAAVDPDALELFRELRRTQAAPFAALLEFDDDGDPIAIVSASPERFVRLVGDALETKPIKGTAARCTDPAADARAAATLASDPKAFAENLMIVDLLRNDLGRVCVPGSVTVPALMHVETYPSVHQLVSTVRGTLERGHSPCDVLRALHPGGSMTGAPKERTVRILETLEGAPRGFYAGALGIVGADGRLEQSIVIRTAVRAGGRWSIGAGGAVVLDSDPDAEFDEVELKADAIRRAFTAVAGG</sequence>
<feature type="compositionally biased region" description="Basic and acidic residues" evidence="5">
    <location>
        <begin position="372"/>
        <end position="384"/>
    </location>
</feature>
<comment type="similarity">
    <text evidence="1">In the C-terminal section; belongs to the anthranilate synthase component I family.</text>
</comment>
<dbReference type="Pfam" id="PF00117">
    <property type="entry name" value="GATase"/>
    <property type="match status" value="1"/>
</dbReference>
<evidence type="ECO:0000256" key="5">
    <source>
        <dbReference type="SAM" id="MobiDB-lite"/>
    </source>
</evidence>
<dbReference type="GO" id="GO:0008153">
    <property type="term" value="P:4-aminobenzoate biosynthetic process"/>
    <property type="evidence" value="ECO:0007669"/>
    <property type="project" value="TreeGrafter"/>
</dbReference>
<dbReference type="InterPro" id="IPR005801">
    <property type="entry name" value="ADC_synthase"/>
</dbReference>
<evidence type="ECO:0000256" key="3">
    <source>
        <dbReference type="ARBA" id="ARBA00022679"/>
    </source>
</evidence>
<feature type="region of interest" description="Disordered" evidence="5">
    <location>
        <begin position="357"/>
        <end position="395"/>
    </location>
</feature>
<dbReference type="PRINTS" id="PR00099">
    <property type="entry name" value="CPSGATASE"/>
</dbReference>
<keyword evidence="9" id="KW-1185">Reference proteome</keyword>